<dbReference type="CDD" id="cd12797">
    <property type="entry name" value="M23_peptidase"/>
    <property type="match status" value="1"/>
</dbReference>
<dbReference type="Proteomes" id="UP000216339">
    <property type="component" value="Unassembled WGS sequence"/>
</dbReference>
<evidence type="ECO:0000313" key="3">
    <source>
        <dbReference type="Proteomes" id="UP000216339"/>
    </source>
</evidence>
<protein>
    <recommendedName>
        <fullName evidence="1">M23ase beta-sheet core domain-containing protein</fullName>
    </recommendedName>
</protein>
<dbReference type="PANTHER" id="PTHR21666">
    <property type="entry name" value="PEPTIDASE-RELATED"/>
    <property type="match status" value="1"/>
</dbReference>
<dbReference type="Gene3D" id="2.70.70.10">
    <property type="entry name" value="Glucose Permease (Domain IIA)"/>
    <property type="match status" value="1"/>
</dbReference>
<dbReference type="InterPro" id="IPR050570">
    <property type="entry name" value="Cell_wall_metabolism_enzyme"/>
</dbReference>
<dbReference type="SUPFAM" id="SSF51261">
    <property type="entry name" value="Duplicated hybrid motif"/>
    <property type="match status" value="1"/>
</dbReference>
<feature type="domain" description="M23ase beta-sheet core" evidence="1">
    <location>
        <begin position="106"/>
        <end position="210"/>
    </location>
</feature>
<dbReference type="GO" id="GO:0004222">
    <property type="term" value="F:metalloendopeptidase activity"/>
    <property type="evidence" value="ECO:0007669"/>
    <property type="project" value="TreeGrafter"/>
</dbReference>
<organism evidence="2 3">
    <name type="scientific">Rubrivirga marina</name>
    <dbReference type="NCBI Taxonomy" id="1196024"/>
    <lineage>
        <taxon>Bacteria</taxon>
        <taxon>Pseudomonadati</taxon>
        <taxon>Rhodothermota</taxon>
        <taxon>Rhodothermia</taxon>
        <taxon>Rhodothermales</taxon>
        <taxon>Rubricoccaceae</taxon>
        <taxon>Rubrivirga</taxon>
    </lineage>
</organism>
<dbReference type="AlphaFoldDB" id="A0A271IX34"/>
<proteinExistence type="predicted"/>
<dbReference type="PANTHER" id="PTHR21666:SF270">
    <property type="entry name" value="MUREIN HYDROLASE ACTIVATOR ENVC"/>
    <property type="match status" value="1"/>
</dbReference>
<gene>
    <name evidence="2" type="ORF">BSZ37_04815</name>
</gene>
<accession>A0A271IX34</accession>
<name>A0A271IX34_9BACT</name>
<dbReference type="InterPro" id="IPR016047">
    <property type="entry name" value="M23ase_b-sheet_dom"/>
</dbReference>
<dbReference type="InterPro" id="IPR011055">
    <property type="entry name" value="Dup_hybrid_motif"/>
</dbReference>
<keyword evidence="3" id="KW-1185">Reference proteome</keyword>
<sequence>MRWQGKKECHGLGVPLVFSLPTTEPMPRTLAAAILAVALAVPSLAQAPVRATADTTSAPPVRAVSERSASTRALSFSAERLLVPVEGLAPSDLDDTFSARRSGGRTHRAIDIMAPRGTPVLAISDGEITRIHTNRLGGKVLYLRSPDGEYDFYYAHLDAYAPGIEEGQTVRQGDVLGFVGNTGNARSTPPHLHFQVLRQSGSGRGTPVNPYRLFQASDLYERGVRG</sequence>
<reference evidence="2 3" key="1">
    <citation type="submission" date="2016-11" db="EMBL/GenBank/DDBJ databases">
        <title>Study of marine rhodopsin-containing bacteria.</title>
        <authorList>
            <person name="Yoshizawa S."/>
            <person name="Kumagai Y."/>
            <person name="Kogure K."/>
        </authorList>
    </citation>
    <scope>NUCLEOTIDE SEQUENCE [LARGE SCALE GENOMIC DNA]</scope>
    <source>
        <strain evidence="2 3">SAORIC-28</strain>
    </source>
</reference>
<evidence type="ECO:0000313" key="2">
    <source>
        <dbReference type="EMBL" id="PAP75811.1"/>
    </source>
</evidence>
<dbReference type="Pfam" id="PF01551">
    <property type="entry name" value="Peptidase_M23"/>
    <property type="match status" value="1"/>
</dbReference>
<comment type="caution">
    <text evidence="2">The sequence shown here is derived from an EMBL/GenBank/DDBJ whole genome shotgun (WGS) entry which is preliminary data.</text>
</comment>
<dbReference type="EMBL" id="MQWD01000001">
    <property type="protein sequence ID" value="PAP75811.1"/>
    <property type="molecule type" value="Genomic_DNA"/>
</dbReference>
<evidence type="ECO:0000259" key="1">
    <source>
        <dbReference type="Pfam" id="PF01551"/>
    </source>
</evidence>